<dbReference type="Pfam" id="PF00852">
    <property type="entry name" value="Glyco_transf_10"/>
    <property type="match status" value="1"/>
</dbReference>
<dbReference type="SUPFAM" id="SSF53756">
    <property type="entry name" value="UDP-Glycosyltransferase/glycogen phosphorylase"/>
    <property type="match status" value="1"/>
</dbReference>
<dbReference type="AlphaFoldDB" id="A0A815N2W5"/>
<evidence type="ECO:0000256" key="5">
    <source>
        <dbReference type="ARBA" id="ARBA00022679"/>
    </source>
</evidence>
<sequence>MINPYESITLMEYRKYFKYFCIFTSTTVLLYVILTKYYTNTLPLLLSYTKEYLNSNNISITNESKIEKIPPIKEFQSSLSDYHPRLPIHIFTQNLSLIGNTSKLILLGNGFFGDQTWEGSFRPNKTSTEKMTSLYCPFLSNRCDITSDYKRFRQADAVIYHMRDGVDINRGKALRLPHQRFVFALWESPAHTANLQAYKEFFNWTMSYRHQSHVVTSYYSGNAYVHTSSNYYRLMLHENATRKLNLTTKIRDHRPSDEILQKKKLGTAAALISNCGGSSRRLQFVKELQRHIDVKVYGRCGEACPGNMNCREFISQNYYFILSFENSICTDYTTEKFFAALEYPIVPVVFGRSNYSSFIPPSGYIDTRQFSTMISLAKYLNETRSNKEKYLSYFSWKKDYVWGLGAFFTPFCDLCLRLHLDSKINIIDDIHKWWFDNTCESPILPS</sequence>
<evidence type="ECO:0000313" key="15">
    <source>
        <dbReference type="EMBL" id="CAF1002489.1"/>
    </source>
</evidence>
<evidence type="ECO:0000259" key="14">
    <source>
        <dbReference type="Pfam" id="PF17039"/>
    </source>
</evidence>
<dbReference type="Gene3D" id="3.40.50.11660">
    <property type="entry name" value="Glycosyl transferase family 10, C-terminal domain"/>
    <property type="match status" value="1"/>
</dbReference>
<evidence type="ECO:0000256" key="2">
    <source>
        <dbReference type="ARBA" id="ARBA00004922"/>
    </source>
</evidence>
<feature type="transmembrane region" description="Helical" evidence="12">
    <location>
        <begin position="16"/>
        <end position="34"/>
    </location>
</feature>
<dbReference type="InterPro" id="IPR031481">
    <property type="entry name" value="Glyco_tran_10_N"/>
</dbReference>
<dbReference type="InterPro" id="IPR055270">
    <property type="entry name" value="Glyco_tran_10_C"/>
</dbReference>
<dbReference type="Pfam" id="PF17039">
    <property type="entry name" value="Glyco_tran_10_N"/>
    <property type="match status" value="1"/>
</dbReference>
<evidence type="ECO:0000256" key="8">
    <source>
        <dbReference type="ARBA" id="ARBA00022989"/>
    </source>
</evidence>
<dbReference type="OrthoDB" id="427096at2759"/>
<keyword evidence="11" id="KW-0325">Glycoprotein</keyword>
<keyword evidence="7" id="KW-0735">Signal-anchor</keyword>
<dbReference type="Proteomes" id="UP000663877">
    <property type="component" value="Unassembled WGS sequence"/>
</dbReference>
<evidence type="ECO:0000256" key="1">
    <source>
        <dbReference type="ARBA" id="ARBA00004323"/>
    </source>
</evidence>
<dbReference type="EMBL" id="CAJNOM010000423">
    <property type="protein sequence ID" value="CAF1429348.1"/>
    <property type="molecule type" value="Genomic_DNA"/>
</dbReference>
<proteinExistence type="inferred from homology"/>
<dbReference type="GO" id="GO:0008417">
    <property type="term" value="F:fucosyltransferase activity"/>
    <property type="evidence" value="ECO:0007669"/>
    <property type="project" value="InterPro"/>
</dbReference>
<keyword evidence="8 12" id="KW-1133">Transmembrane helix</keyword>
<evidence type="ECO:0000313" key="18">
    <source>
        <dbReference type="Proteomes" id="UP000663832"/>
    </source>
</evidence>
<dbReference type="EMBL" id="CAJNOM010000421">
    <property type="protein sequence ID" value="CAF1428216.1"/>
    <property type="molecule type" value="Genomic_DNA"/>
</dbReference>
<gene>
    <name evidence="15" type="ORF">BJG266_LOCUS16010</name>
    <name evidence="16" type="ORF">QVE165_LOCUS38774</name>
    <name evidence="17" type="ORF">QVE165_LOCUS38845</name>
</gene>
<dbReference type="FunFam" id="3.40.50.11660:FF:000002">
    <property type="entry name" value="Alpha-(1,3)-fucosyltransferase"/>
    <property type="match status" value="1"/>
</dbReference>
<dbReference type="InterPro" id="IPR038577">
    <property type="entry name" value="GT10-like_C_sf"/>
</dbReference>
<evidence type="ECO:0000259" key="13">
    <source>
        <dbReference type="Pfam" id="PF00852"/>
    </source>
</evidence>
<keyword evidence="5 12" id="KW-0808">Transferase</keyword>
<comment type="subcellular location">
    <subcellularLocation>
        <location evidence="1">Golgi apparatus membrane</location>
        <topology evidence="1">Single-pass type II membrane protein</topology>
    </subcellularLocation>
    <subcellularLocation>
        <location evidence="12">Golgi apparatus</location>
        <location evidence="12">Golgi stack membrane</location>
        <topology evidence="12">Single-pass type II membrane protein</topology>
    </subcellularLocation>
</comment>
<keyword evidence="9 12" id="KW-0333">Golgi apparatus</keyword>
<feature type="domain" description="Fucosyltransferase C-terminal" evidence="13">
    <location>
        <begin position="262"/>
        <end position="433"/>
    </location>
</feature>
<dbReference type="GO" id="GO:0032580">
    <property type="term" value="C:Golgi cisterna membrane"/>
    <property type="evidence" value="ECO:0007669"/>
    <property type="project" value="UniProtKB-SubCell"/>
</dbReference>
<evidence type="ECO:0000256" key="4">
    <source>
        <dbReference type="ARBA" id="ARBA00022676"/>
    </source>
</evidence>
<name>A0A815N2W5_9BILA</name>
<dbReference type="UniPathway" id="UPA00378"/>
<dbReference type="PANTHER" id="PTHR48438">
    <property type="entry name" value="ALPHA-(1,3)-FUCOSYLTRANSFERASE C-RELATED"/>
    <property type="match status" value="1"/>
</dbReference>
<feature type="domain" description="Fucosyltransferase N-terminal" evidence="14">
    <location>
        <begin position="127"/>
        <end position="218"/>
    </location>
</feature>
<dbReference type="InterPro" id="IPR001503">
    <property type="entry name" value="Glyco_trans_10"/>
</dbReference>
<evidence type="ECO:0000256" key="11">
    <source>
        <dbReference type="ARBA" id="ARBA00023180"/>
    </source>
</evidence>
<comment type="pathway">
    <text evidence="2">Protein modification; protein glycosylation.</text>
</comment>
<dbReference type="EMBL" id="CAJNOI010000073">
    <property type="protein sequence ID" value="CAF1002489.1"/>
    <property type="molecule type" value="Genomic_DNA"/>
</dbReference>
<protein>
    <recommendedName>
        <fullName evidence="12">Fucosyltransferase</fullName>
        <ecNumber evidence="12">2.4.1.-</ecNumber>
    </recommendedName>
</protein>
<dbReference type="Proteomes" id="UP000663832">
    <property type="component" value="Unassembled WGS sequence"/>
</dbReference>
<dbReference type="PANTHER" id="PTHR48438:SF1">
    <property type="entry name" value="ALPHA-(1,3)-FUCOSYLTRANSFERASE C-RELATED"/>
    <property type="match status" value="1"/>
</dbReference>
<keyword evidence="6 12" id="KW-0812">Transmembrane</keyword>
<evidence type="ECO:0000256" key="7">
    <source>
        <dbReference type="ARBA" id="ARBA00022968"/>
    </source>
</evidence>
<keyword evidence="10 12" id="KW-0472">Membrane</keyword>
<reference evidence="17" key="1">
    <citation type="submission" date="2021-02" db="EMBL/GenBank/DDBJ databases">
        <authorList>
            <person name="Nowell W R."/>
        </authorList>
    </citation>
    <scope>NUCLEOTIDE SEQUENCE</scope>
</reference>
<comment type="caution">
    <text evidence="17">The sequence shown here is derived from an EMBL/GenBank/DDBJ whole genome shotgun (WGS) entry which is preliminary data.</text>
</comment>
<organism evidence="17 18">
    <name type="scientific">Adineta steineri</name>
    <dbReference type="NCBI Taxonomy" id="433720"/>
    <lineage>
        <taxon>Eukaryota</taxon>
        <taxon>Metazoa</taxon>
        <taxon>Spiralia</taxon>
        <taxon>Gnathifera</taxon>
        <taxon>Rotifera</taxon>
        <taxon>Eurotatoria</taxon>
        <taxon>Bdelloidea</taxon>
        <taxon>Adinetida</taxon>
        <taxon>Adinetidae</taxon>
        <taxon>Adineta</taxon>
    </lineage>
</organism>
<evidence type="ECO:0000256" key="12">
    <source>
        <dbReference type="RuleBase" id="RU003832"/>
    </source>
</evidence>
<comment type="similarity">
    <text evidence="3 12">Belongs to the glycosyltransferase 10 family.</text>
</comment>
<evidence type="ECO:0000256" key="3">
    <source>
        <dbReference type="ARBA" id="ARBA00008919"/>
    </source>
</evidence>
<evidence type="ECO:0000256" key="6">
    <source>
        <dbReference type="ARBA" id="ARBA00022692"/>
    </source>
</evidence>
<evidence type="ECO:0000313" key="16">
    <source>
        <dbReference type="EMBL" id="CAF1428216.1"/>
    </source>
</evidence>
<evidence type="ECO:0000256" key="10">
    <source>
        <dbReference type="ARBA" id="ARBA00023136"/>
    </source>
</evidence>
<evidence type="ECO:0000256" key="9">
    <source>
        <dbReference type="ARBA" id="ARBA00023034"/>
    </source>
</evidence>
<keyword evidence="4 12" id="KW-0328">Glycosyltransferase</keyword>
<accession>A0A815N2W5</accession>
<evidence type="ECO:0000313" key="17">
    <source>
        <dbReference type="EMBL" id="CAF1429348.1"/>
    </source>
</evidence>
<dbReference type="GO" id="GO:0000139">
    <property type="term" value="C:Golgi membrane"/>
    <property type="evidence" value="ECO:0007669"/>
    <property type="project" value="UniProtKB-SubCell"/>
</dbReference>
<keyword evidence="18" id="KW-1185">Reference proteome</keyword>
<dbReference type="EC" id="2.4.1.-" evidence="12"/>